<dbReference type="AlphaFoldDB" id="A0A2Z6ICJ2"/>
<dbReference type="GO" id="GO:0006531">
    <property type="term" value="P:aspartate metabolic process"/>
    <property type="evidence" value="ECO:0007669"/>
    <property type="project" value="TreeGrafter"/>
</dbReference>
<dbReference type="PANTHER" id="PTHR42696">
    <property type="entry name" value="ASPARTATE AMMONIA-LYASE"/>
    <property type="match status" value="1"/>
</dbReference>
<dbReference type="FunFam" id="1.20.200.10:FF:000001">
    <property type="entry name" value="Fumarate hydratase, mitochondrial"/>
    <property type="match status" value="1"/>
</dbReference>
<dbReference type="GO" id="GO:0005829">
    <property type="term" value="C:cytosol"/>
    <property type="evidence" value="ECO:0007669"/>
    <property type="project" value="TreeGrafter"/>
</dbReference>
<feature type="domain" description="Fumarate lyase N-terminal" evidence="2">
    <location>
        <begin position="4"/>
        <end position="284"/>
    </location>
</feature>
<dbReference type="Pfam" id="PF00206">
    <property type="entry name" value="Lyase_1"/>
    <property type="match status" value="1"/>
</dbReference>
<dbReference type="Gene3D" id="1.20.200.10">
    <property type="entry name" value="Fumarase/aspartase (Central domain)"/>
    <property type="match status" value="1"/>
</dbReference>
<evidence type="ECO:0000313" key="5">
    <source>
        <dbReference type="Proteomes" id="UP000271003"/>
    </source>
</evidence>
<evidence type="ECO:0000256" key="1">
    <source>
        <dbReference type="ARBA" id="ARBA00023239"/>
    </source>
</evidence>
<dbReference type="InterPro" id="IPR020557">
    <property type="entry name" value="Fumarate_lyase_CS"/>
</dbReference>
<evidence type="ECO:0000313" key="4">
    <source>
        <dbReference type="EMBL" id="BBF22798.1"/>
    </source>
</evidence>
<dbReference type="Proteomes" id="UP000271003">
    <property type="component" value="Chromosome"/>
</dbReference>
<dbReference type="PROSITE" id="PS00163">
    <property type="entry name" value="FUMARATE_LYASES"/>
    <property type="match status" value="1"/>
</dbReference>
<dbReference type="Pfam" id="PF10415">
    <property type="entry name" value="FumaraseC_C"/>
    <property type="match status" value="1"/>
</dbReference>
<dbReference type="GO" id="GO:0008797">
    <property type="term" value="F:aspartate ammonia-lyase activity"/>
    <property type="evidence" value="ECO:0007669"/>
    <property type="project" value="TreeGrafter"/>
</dbReference>
<dbReference type="InterPro" id="IPR008948">
    <property type="entry name" value="L-Aspartase-like"/>
</dbReference>
<sequence length="418" mass="44763">MANADIGALDANVAQAVAQAADRALEGAFDTEFPLDIWQGGGYTILNMNVNEVLGNAANEILTGRKGQERVHPNTHVNMGQSTNDTIPSATHLAIAPELDRIVDGLDALAAVFAAKAEEFKNIVKVGRTCWQDALPLTLGQEFSGYAALMRRLAGKCRALRPGCFELVMGGSAVGTGLGTSPGYMDAFYRHISEMLGEDVRPAENLFDGFQNADFLVSVSGVVREIATSLSKVAKDLRLMSSGPRSGFMEIQLPACAPGSSIMPGKINPTVPEMVVQIAHQVVGNDVAVTLAYEEGELDLNVWDATFYKCLFENLGLVAEELVIFRRDCAEGITANRGRCAHEIETSIALSTVVAATFGYPAGVEVAHYAEEHGVTVKEAVHALGLMTPEEAEHMIDPALMTNPARMAEAIRAFRNAR</sequence>
<dbReference type="SUPFAM" id="SSF48557">
    <property type="entry name" value="L-aspartase-like"/>
    <property type="match status" value="1"/>
</dbReference>
<gene>
    <name evidence="4" type="ORF">SUTMEG_06890</name>
</gene>
<dbReference type="InterPro" id="IPR024083">
    <property type="entry name" value="Fumarase/histidase_N"/>
</dbReference>
<accession>A0A2Z6ICJ2</accession>
<dbReference type="KEGG" id="sutt:SUTMEG_06890"/>
<name>A0A2Z6ICJ2_9BURK</name>
<dbReference type="PRINTS" id="PR00149">
    <property type="entry name" value="FUMRATELYASE"/>
</dbReference>
<dbReference type="InterPro" id="IPR000362">
    <property type="entry name" value="Fumarate_lyase_fam"/>
</dbReference>
<dbReference type="PANTHER" id="PTHR42696:SF2">
    <property type="entry name" value="ASPARTATE AMMONIA-LYASE"/>
    <property type="match status" value="1"/>
</dbReference>
<dbReference type="GO" id="GO:0006099">
    <property type="term" value="P:tricarboxylic acid cycle"/>
    <property type="evidence" value="ECO:0007669"/>
    <property type="project" value="InterPro"/>
</dbReference>
<feature type="domain" description="Fumarase C C-terminal" evidence="3">
    <location>
        <begin position="352"/>
        <end position="403"/>
    </location>
</feature>
<evidence type="ECO:0000259" key="2">
    <source>
        <dbReference type="Pfam" id="PF00206"/>
    </source>
</evidence>
<dbReference type="InterPro" id="IPR051546">
    <property type="entry name" value="Aspartate_Ammonia-Lyase"/>
</dbReference>
<dbReference type="InterPro" id="IPR018951">
    <property type="entry name" value="Fumarase_C_C"/>
</dbReference>
<protein>
    <submittedName>
        <fullName evidence="4">Aspartate ammonia-lyase</fullName>
    </submittedName>
</protein>
<dbReference type="PRINTS" id="PR00145">
    <property type="entry name" value="ARGSUCLYASE"/>
</dbReference>
<reference evidence="4 5" key="1">
    <citation type="journal article" date="2018" name="Int. J. Syst. Evol. Microbiol.">
        <title>Mesosutterella multiformis gen. nov., sp. nov., a member of the family Sutterellaceae and Sutterella megalosphaeroides sp. nov., isolated from human faeces.</title>
        <authorList>
            <person name="Sakamoto M."/>
            <person name="Ikeyama N."/>
            <person name="Kunihiro T."/>
            <person name="Iino T."/>
            <person name="Yuki M."/>
            <person name="Ohkuma M."/>
        </authorList>
    </citation>
    <scope>NUCLEOTIDE SEQUENCE [LARGE SCALE GENOMIC DNA]</scope>
    <source>
        <strain evidence="4 5">6FBBBH3</strain>
    </source>
</reference>
<dbReference type="Gene3D" id="1.10.275.10">
    <property type="entry name" value="Fumarase/aspartase (N-terminal domain)"/>
    <property type="match status" value="1"/>
</dbReference>
<dbReference type="EMBL" id="AP018786">
    <property type="protein sequence ID" value="BBF22798.1"/>
    <property type="molecule type" value="Genomic_DNA"/>
</dbReference>
<dbReference type="InterPro" id="IPR022761">
    <property type="entry name" value="Fumarate_lyase_N"/>
</dbReference>
<keyword evidence="5" id="KW-1185">Reference proteome</keyword>
<keyword evidence="1 4" id="KW-0456">Lyase</keyword>
<organism evidence="4 5">
    <name type="scientific">Sutterella megalosphaeroides</name>
    <dbReference type="NCBI Taxonomy" id="2494234"/>
    <lineage>
        <taxon>Bacteria</taxon>
        <taxon>Pseudomonadati</taxon>
        <taxon>Pseudomonadota</taxon>
        <taxon>Betaproteobacteria</taxon>
        <taxon>Burkholderiales</taxon>
        <taxon>Sutterellaceae</taxon>
        <taxon>Sutterella</taxon>
    </lineage>
</organism>
<dbReference type="Gene3D" id="1.10.40.30">
    <property type="entry name" value="Fumarase/aspartase (C-terminal domain)"/>
    <property type="match status" value="1"/>
</dbReference>
<evidence type="ECO:0000259" key="3">
    <source>
        <dbReference type="Pfam" id="PF10415"/>
    </source>
</evidence>
<proteinExistence type="predicted"/>